<keyword evidence="2" id="KW-0496">Mitochondrion</keyword>
<dbReference type="Pfam" id="PF16860">
    <property type="entry name" value="CX9C"/>
    <property type="match status" value="2"/>
</dbReference>
<comment type="subcellular location">
    <subcellularLocation>
        <location evidence="1">Mitochondrion</location>
    </subcellularLocation>
</comment>
<dbReference type="PANTHER" id="PTHR47106:SF1">
    <property type="entry name" value="COILED-COIL-HELIX-COILED-COIL-HELIX DOMAIN-CONTAINING PROTEIN 5"/>
    <property type="match status" value="1"/>
</dbReference>
<sequence length="121" mass="14436">MSNFLDQLIMEDVAAHCPTQFMEYHKCISQNHEDPSQCTYRQKDLAKCIQDNVPSVQRVMNKCGDHMKRYESCIRDNMETRTINENCLKYMKELRECAENQMEKDGRRPINEMFVYRDDGK</sequence>
<gene>
    <name evidence="4" type="ORF">HG535_0C01780</name>
</gene>
<dbReference type="GO" id="GO:0045333">
    <property type="term" value="P:cellular respiration"/>
    <property type="evidence" value="ECO:0007669"/>
    <property type="project" value="TreeGrafter"/>
</dbReference>
<evidence type="ECO:0000259" key="3">
    <source>
        <dbReference type="Pfam" id="PF16860"/>
    </source>
</evidence>
<feature type="domain" description="IMS import disulfide relay-system CHCH-CHCH-like Cx9C" evidence="3">
    <location>
        <begin position="10"/>
        <end position="53"/>
    </location>
</feature>
<evidence type="ECO:0000313" key="5">
    <source>
        <dbReference type="Proteomes" id="UP000509704"/>
    </source>
</evidence>
<dbReference type="SUPFAM" id="SSF47694">
    <property type="entry name" value="Cytochrome c oxidase subunit h"/>
    <property type="match status" value="1"/>
</dbReference>
<feature type="domain" description="IMS import disulfide relay-system CHCH-CHCH-like Cx9C" evidence="3">
    <location>
        <begin position="58"/>
        <end position="101"/>
    </location>
</feature>
<organism evidence="4 5">
    <name type="scientific">Zygotorulaspora mrakii</name>
    <name type="common">Zygosaccharomyces mrakii</name>
    <dbReference type="NCBI Taxonomy" id="42260"/>
    <lineage>
        <taxon>Eukaryota</taxon>
        <taxon>Fungi</taxon>
        <taxon>Dikarya</taxon>
        <taxon>Ascomycota</taxon>
        <taxon>Saccharomycotina</taxon>
        <taxon>Saccharomycetes</taxon>
        <taxon>Saccharomycetales</taxon>
        <taxon>Saccharomycetaceae</taxon>
        <taxon>Zygotorulaspora</taxon>
    </lineage>
</organism>
<evidence type="ECO:0000256" key="1">
    <source>
        <dbReference type="ARBA" id="ARBA00004173"/>
    </source>
</evidence>
<dbReference type="InterPro" id="IPR036549">
    <property type="entry name" value="CX6/COA6-like_sf"/>
</dbReference>
<dbReference type="InterPro" id="IPR052848">
    <property type="entry name" value="CHCH_domain-containing_protein"/>
</dbReference>
<dbReference type="AlphaFoldDB" id="A0A7H9B1I5"/>
<dbReference type="PANTHER" id="PTHR47106">
    <property type="entry name" value="COILED-COIL-HELIX-COILED-COIL-HELIX DOMAIN-CONTAINING PROTEIN 5"/>
    <property type="match status" value="1"/>
</dbReference>
<dbReference type="GO" id="GO:0005758">
    <property type="term" value="C:mitochondrial intermembrane space"/>
    <property type="evidence" value="ECO:0007669"/>
    <property type="project" value="TreeGrafter"/>
</dbReference>
<dbReference type="KEGG" id="zmk:HG535_0C01780"/>
<name>A0A7H9B1I5_ZYGMR</name>
<reference evidence="4 5" key="1">
    <citation type="submission" date="2020-07" db="EMBL/GenBank/DDBJ databases">
        <title>The yeast mating-type switching endonuclease HO is a domesticated member of an unorthodox homing genetic element family.</title>
        <authorList>
            <person name="Coughlan A.Y."/>
            <person name="Lombardi L."/>
            <person name="Braun-Galleani S."/>
            <person name="Martos A.R."/>
            <person name="Galeote V."/>
            <person name="Bigey F."/>
            <person name="Dequin S."/>
            <person name="Byrne K.P."/>
            <person name="Wolfe K.H."/>
        </authorList>
    </citation>
    <scope>NUCLEOTIDE SEQUENCE [LARGE SCALE GENOMIC DNA]</scope>
    <source>
        <strain evidence="4 5">NRRL Y-6702</strain>
    </source>
</reference>
<dbReference type="InterPro" id="IPR031731">
    <property type="entry name" value="CX9C"/>
</dbReference>
<dbReference type="Gene3D" id="1.10.287.2900">
    <property type="match status" value="2"/>
</dbReference>
<dbReference type="OrthoDB" id="276296at2759"/>
<dbReference type="RefSeq" id="XP_037143557.1">
    <property type="nucleotide sequence ID" value="XM_037287662.1"/>
</dbReference>
<accession>A0A7H9B1I5</accession>
<dbReference type="EMBL" id="CP058606">
    <property type="protein sequence ID" value="QLG71829.1"/>
    <property type="molecule type" value="Genomic_DNA"/>
</dbReference>
<dbReference type="GeneID" id="59235525"/>
<proteinExistence type="predicted"/>
<evidence type="ECO:0000313" key="4">
    <source>
        <dbReference type="EMBL" id="QLG71829.1"/>
    </source>
</evidence>
<evidence type="ECO:0000256" key="2">
    <source>
        <dbReference type="ARBA" id="ARBA00023128"/>
    </source>
</evidence>
<keyword evidence="5" id="KW-1185">Reference proteome</keyword>
<dbReference type="PROSITE" id="PS51808">
    <property type="entry name" value="CHCH"/>
    <property type="match status" value="2"/>
</dbReference>
<protein>
    <recommendedName>
        <fullName evidence="3">IMS import disulfide relay-system CHCH-CHCH-like Cx9C domain-containing protein</fullName>
    </recommendedName>
</protein>
<dbReference type="Proteomes" id="UP000509704">
    <property type="component" value="Chromosome 3"/>
</dbReference>